<accession>A0A6P2CV03</accession>
<gene>
    <name evidence="1" type="ORF">SOIL9_49710</name>
</gene>
<evidence type="ECO:0000313" key="1">
    <source>
        <dbReference type="EMBL" id="VTR92743.1"/>
    </source>
</evidence>
<dbReference type="AlphaFoldDB" id="A0A6P2CV03"/>
<name>A0A6P2CV03_9BACT</name>
<dbReference type="KEGG" id="gms:SOIL9_49710"/>
<proteinExistence type="predicted"/>
<dbReference type="RefSeq" id="WP_162667564.1">
    <property type="nucleotide sequence ID" value="NZ_LR593886.1"/>
</dbReference>
<protein>
    <submittedName>
        <fullName evidence="1">Uncharacterized protein</fullName>
    </submittedName>
</protein>
<organism evidence="1 2">
    <name type="scientific">Gemmata massiliana</name>
    <dbReference type="NCBI Taxonomy" id="1210884"/>
    <lineage>
        <taxon>Bacteria</taxon>
        <taxon>Pseudomonadati</taxon>
        <taxon>Planctomycetota</taxon>
        <taxon>Planctomycetia</taxon>
        <taxon>Gemmatales</taxon>
        <taxon>Gemmataceae</taxon>
        <taxon>Gemmata</taxon>
    </lineage>
</organism>
<keyword evidence="2" id="KW-1185">Reference proteome</keyword>
<dbReference type="Proteomes" id="UP000464178">
    <property type="component" value="Chromosome"/>
</dbReference>
<sequence length="176" mass="20018">MPVPPRLRPPTPSVEEFREYIALCHRVEDATSDELAPLLDRWNTRAGTSYTQSDFRSYYKSMDVETFVGGMLLGAPAFVPDLTYAELRQVLQSVTDQELSEAVATYYLNWLETNLPNANLSDLLYWPNHWFNNESLLHVELTTDQILAYAIAKSGRLFPDAPTGVSMPYPIALERE</sequence>
<reference evidence="1 2" key="1">
    <citation type="submission" date="2019-05" db="EMBL/GenBank/DDBJ databases">
        <authorList>
            <consortium name="Science for Life Laboratories"/>
        </authorList>
    </citation>
    <scope>NUCLEOTIDE SEQUENCE [LARGE SCALE GENOMIC DNA]</scope>
    <source>
        <strain evidence="1">Soil9</strain>
    </source>
</reference>
<evidence type="ECO:0000313" key="2">
    <source>
        <dbReference type="Proteomes" id="UP000464178"/>
    </source>
</evidence>
<dbReference type="EMBL" id="LR593886">
    <property type="protein sequence ID" value="VTR92743.1"/>
    <property type="molecule type" value="Genomic_DNA"/>
</dbReference>